<dbReference type="Gene3D" id="3.40.50.150">
    <property type="entry name" value="Vaccinia Virus protein VP39"/>
    <property type="match status" value="1"/>
</dbReference>
<gene>
    <name evidence="2" type="ORF">ACFOEI_10370</name>
</gene>
<reference evidence="3" key="1">
    <citation type="journal article" date="2019" name="Int. J. Syst. Evol. Microbiol.">
        <title>The Global Catalogue of Microorganisms (GCM) 10K type strain sequencing project: providing services to taxonomists for standard genome sequencing and annotation.</title>
        <authorList>
            <consortium name="The Broad Institute Genomics Platform"/>
            <consortium name="The Broad Institute Genome Sequencing Center for Infectious Disease"/>
            <person name="Wu L."/>
            <person name="Ma J."/>
        </authorList>
    </citation>
    <scope>NUCLEOTIDE SEQUENCE [LARGE SCALE GENOMIC DNA]</scope>
    <source>
        <strain evidence="3">KCTC 12847</strain>
    </source>
</reference>
<keyword evidence="2" id="KW-0489">Methyltransferase</keyword>
<dbReference type="EC" id="2.1.-.-" evidence="2"/>
<dbReference type="EMBL" id="JBHRUH010000015">
    <property type="protein sequence ID" value="MFC3292474.1"/>
    <property type="molecule type" value="Genomic_DNA"/>
</dbReference>
<dbReference type="GO" id="GO:0032259">
    <property type="term" value="P:methylation"/>
    <property type="evidence" value="ECO:0007669"/>
    <property type="project" value="UniProtKB-KW"/>
</dbReference>
<dbReference type="PANTHER" id="PTHR12843">
    <property type="entry name" value="PROTEIN-LYSINE N-METHYLTRANSFERASE METTL10"/>
    <property type="match status" value="1"/>
</dbReference>
<dbReference type="SUPFAM" id="SSF53335">
    <property type="entry name" value="S-adenosyl-L-methionine-dependent methyltransferases"/>
    <property type="match status" value="1"/>
</dbReference>
<dbReference type="GO" id="GO:0008168">
    <property type="term" value="F:methyltransferase activity"/>
    <property type="evidence" value="ECO:0007669"/>
    <property type="project" value="UniProtKB-KW"/>
</dbReference>
<keyword evidence="3" id="KW-1185">Reference proteome</keyword>
<proteinExistence type="predicted"/>
<name>A0ABV7M139_9GAMM</name>
<dbReference type="Proteomes" id="UP001595640">
    <property type="component" value="Unassembled WGS sequence"/>
</dbReference>
<dbReference type="CDD" id="cd02440">
    <property type="entry name" value="AdoMet_MTases"/>
    <property type="match status" value="1"/>
</dbReference>
<dbReference type="InterPro" id="IPR029063">
    <property type="entry name" value="SAM-dependent_MTases_sf"/>
</dbReference>
<feature type="domain" description="Methyltransferase" evidence="1">
    <location>
        <begin position="44"/>
        <end position="140"/>
    </location>
</feature>
<dbReference type="RefSeq" id="WP_019018085.1">
    <property type="nucleotide sequence ID" value="NZ_BMXD01000002.1"/>
</dbReference>
<evidence type="ECO:0000313" key="3">
    <source>
        <dbReference type="Proteomes" id="UP001595640"/>
    </source>
</evidence>
<evidence type="ECO:0000259" key="1">
    <source>
        <dbReference type="Pfam" id="PF13649"/>
    </source>
</evidence>
<organism evidence="2 3">
    <name type="scientific">Modicisalibacter luteus</name>
    <dbReference type="NCBI Taxonomy" id="453962"/>
    <lineage>
        <taxon>Bacteria</taxon>
        <taxon>Pseudomonadati</taxon>
        <taxon>Pseudomonadota</taxon>
        <taxon>Gammaproteobacteria</taxon>
        <taxon>Oceanospirillales</taxon>
        <taxon>Halomonadaceae</taxon>
        <taxon>Modicisalibacter</taxon>
    </lineage>
</organism>
<comment type="caution">
    <text evidence="2">The sequence shown here is derived from an EMBL/GenBank/DDBJ whole genome shotgun (WGS) entry which is preliminary data.</text>
</comment>
<accession>A0ABV7M139</accession>
<dbReference type="PANTHER" id="PTHR12843:SF5">
    <property type="entry name" value="EEF1A LYSINE METHYLTRANSFERASE 2"/>
    <property type="match status" value="1"/>
</dbReference>
<keyword evidence="2" id="KW-0808">Transferase</keyword>
<protein>
    <submittedName>
        <fullName evidence="2">Class I SAM-dependent methyltransferase</fullName>
        <ecNumber evidence="2">2.1.-.-</ecNumber>
    </submittedName>
</protein>
<dbReference type="Pfam" id="PF13649">
    <property type="entry name" value="Methyltransf_25"/>
    <property type="match status" value="1"/>
</dbReference>
<evidence type="ECO:0000313" key="2">
    <source>
        <dbReference type="EMBL" id="MFC3292474.1"/>
    </source>
</evidence>
<sequence length="209" mass="23449">MSAKTHWEAVYGEKAPDEVSWYRPHLEESVKLIEEAASDRSAAIIDVGGGESTLVDDLLMLGYQHVSVLDISHKAIKVAQQRLGAVANTVEWLVEDITQAILPEQRYTVWHDRAVFHFLVEPKQRAAYVRQALRSLAPNGHLIMAIFGPEGPRQCSGLEVVRHDPQSLCEHLGPHFDLISSNLEEHRTPGGQAQQFLYAHFTLRKREAG</sequence>
<dbReference type="InterPro" id="IPR041698">
    <property type="entry name" value="Methyltransf_25"/>
</dbReference>